<dbReference type="Proteomes" id="UP001320706">
    <property type="component" value="Unassembled WGS sequence"/>
</dbReference>
<reference evidence="1" key="1">
    <citation type="submission" date="2024-02" db="EMBL/GenBank/DDBJ databases">
        <title>Metagenome Assembled Genome of Zalaria obscura JY119.</title>
        <authorList>
            <person name="Vighnesh L."/>
            <person name="Jagadeeshwari U."/>
            <person name="Venkata Ramana C."/>
            <person name="Sasikala C."/>
        </authorList>
    </citation>
    <scope>NUCLEOTIDE SEQUENCE</scope>
    <source>
        <strain evidence="1">JY119</strain>
    </source>
</reference>
<accession>A0ACC3SIS4</accession>
<sequence length="710" mass="78092">MYFERNHELLRFLTSCLHTVVGPVTRPAFWYTALPWPAGTTRAPSLQRKREQTEDSRSLRSIPDTEPCVKISQACSSLTWHTLKMSPPAPLKRPGTRNGSARKTPEPCGGDDAPSRKHSRRTPDIISIRSSSASSGFSTKSAQQTRARQSELVAMPTDEELIEAKRRHLLERGDWLGLAPTRPLRMNFEPSIGKDRVGRRRRVHRHAHLKRREVTGPHLAVHQIPEEAFLMSGALPRNDIHIQVGSRALASQTEPSIVPGARVESRISSARSSDSMLLGADDENSVFEATESVTEAVNQNSAPEKIVFNRFATHDPEINNGRGSFVKVQGYEGNRGIHAAPDLEFYLKRPDTSSALSLGMPETTHFVNQQERVVQSPSHADSRGLEHGSHAWGHHLVFTNTPRANGAARTSTPPSQAPTGLVLGGDVHEVDEQIEDTELERQDYAWKRFLAVAGTSTQGSTQPLRPARPLIPHEDSRASHSVSTPRGFGTQSTHSPSNHTVQTGRIFLRSNSPAAYCISNLGPSAEVGKCEPVPVNIPPATHDPDDVWKTFVLGSDRDSRSSDESQHLMRSIPSATQALTQTSMAVGYSLTSEGLDTLGDSSSSTTYRNQDFTLEDYEEYDDQTDHSLIATSMSNNPPDSMQYGHVDRSMPQASAQNIHASAPSPIKSRFKPPSASSQRKGGLQEKMKQKASHQKVRDIYDIVDSDGNSL</sequence>
<gene>
    <name evidence="1" type="ORF">M8818_002032</name>
</gene>
<protein>
    <submittedName>
        <fullName evidence="1">Uncharacterized protein</fullName>
    </submittedName>
</protein>
<organism evidence="1 2">
    <name type="scientific">Zalaria obscura</name>
    <dbReference type="NCBI Taxonomy" id="2024903"/>
    <lineage>
        <taxon>Eukaryota</taxon>
        <taxon>Fungi</taxon>
        <taxon>Dikarya</taxon>
        <taxon>Ascomycota</taxon>
        <taxon>Pezizomycotina</taxon>
        <taxon>Dothideomycetes</taxon>
        <taxon>Dothideomycetidae</taxon>
        <taxon>Dothideales</taxon>
        <taxon>Zalariaceae</taxon>
        <taxon>Zalaria</taxon>
    </lineage>
</organism>
<evidence type="ECO:0000313" key="2">
    <source>
        <dbReference type="Proteomes" id="UP001320706"/>
    </source>
</evidence>
<proteinExistence type="predicted"/>
<name>A0ACC3SIS4_9PEZI</name>
<comment type="caution">
    <text evidence="1">The sequence shown here is derived from an EMBL/GenBank/DDBJ whole genome shotgun (WGS) entry which is preliminary data.</text>
</comment>
<keyword evidence="2" id="KW-1185">Reference proteome</keyword>
<dbReference type="EMBL" id="JAMKPW020000008">
    <property type="protein sequence ID" value="KAK8215411.1"/>
    <property type="molecule type" value="Genomic_DNA"/>
</dbReference>
<evidence type="ECO:0000313" key="1">
    <source>
        <dbReference type="EMBL" id="KAK8215411.1"/>
    </source>
</evidence>